<evidence type="ECO:0000313" key="1">
    <source>
        <dbReference type="EMBL" id="NSJ50076.1"/>
    </source>
</evidence>
<dbReference type="InterPro" id="IPR011204">
    <property type="entry name" value="Virulence_RhuM-like"/>
</dbReference>
<organism evidence="1 2">
    <name type="scientific">Enterocloster aldenensis</name>
    <dbReference type="NCBI Taxonomy" id="358742"/>
    <lineage>
        <taxon>Bacteria</taxon>
        <taxon>Bacillati</taxon>
        <taxon>Bacillota</taxon>
        <taxon>Clostridia</taxon>
        <taxon>Lachnospirales</taxon>
        <taxon>Lachnospiraceae</taxon>
        <taxon>Enterocloster</taxon>
    </lineage>
</organism>
<accession>A0ABX2HL23</accession>
<reference evidence="1 2" key="1">
    <citation type="journal article" date="2020" name="Cell Host Microbe">
        <title>Functional and Genomic Variation between Human-Derived Isolates of Lachnospiraceae Reveals Inter- and Intra-Species Diversity.</title>
        <authorList>
            <person name="Sorbara M.T."/>
            <person name="Littmann E.R."/>
            <person name="Fontana E."/>
            <person name="Moody T.U."/>
            <person name="Kohout C.E."/>
            <person name="Gjonbalaj M."/>
            <person name="Eaton V."/>
            <person name="Seok R."/>
            <person name="Leiner I.M."/>
            <person name="Pamer E.G."/>
        </authorList>
    </citation>
    <scope>NUCLEOTIDE SEQUENCE [LARGE SCALE GENOMIC DNA]</scope>
    <source>
        <strain evidence="1 2">MSK.1.17</strain>
    </source>
</reference>
<dbReference type="EMBL" id="JAAITT010000021">
    <property type="protein sequence ID" value="NSJ50076.1"/>
    <property type="molecule type" value="Genomic_DNA"/>
</dbReference>
<name>A0ABX2HL23_9FIRM</name>
<dbReference type="PANTHER" id="PTHR35810">
    <property type="entry name" value="CYTOPLASMIC PROTEIN-RELATED"/>
    <property type="match status" value="1"/>
</dbReference>
<gene>
    <name evidence="1" type="ORF">G5B36_15400</name>
</gene>
<dbReference type="RefSeq" id="WP_165642331.1">
    <property type="nucleotide sequence ID" value="NZ_CAXTHN010000036.1"/>
</dbReference>
<protein>
    <submittedName>
        <fullName evidence="1">Virulence RhuM family protein</fullName>
    </submittedName>
</protein>
<dbReference type="Proteomes" id="UP000669239">
    <property type="component" value="Unassembled WGS sequence"/>
</dbReference>
<keyword evidence="2" id="KW-1185">Reference proteome</keyword>
<comment type="caution">
    <text evidence="1">The sequence shown here is derived from an EMBL/GenBank/DDBJ whole genome shotgun (WGS) entry which is preliminary data.</text>
</comment>
<dbReference type="Pfam" id="PF13310">
    <property type="entry name" value="Virulence_RhuM"/>
    <property type="match status" value="1"/>
</dbReference>
<evidence type="ECO:0000313" key="2">
    <source>
        <dbReference type="Proteomes" id="UP000669239"/>
    </source>
</evidence>
<dbReference type="PANTHER" id="PTHR35810:SF1">
    <property type="entry name" value="CYTOPLASMIC PROTEIN"/>
    <property type="match status" value="1"/>
</dbReference>
<proteinExistence type="predicted"/>
<sequence length="131" mass="15187">MPGSAELNHRPAKLYNLDVIISVGYRVKSKRGIAFRKWADSVLMDYIIKGYAVNTTHINQPNKVIRIMKRAQNDLDTQQVLSVIKRYNRHWICWMALSPFDTPTRNDDTLPLNGEHTAVSCYQPCGLYRHR</sequence>